<name>A0A9X5KSK6_PSEMA</name>
<dbReference type="SMART" id="SM00369">
    <property type="entry name" value="LRR_TYP"/>
    <property type="match status" value="4"/>
</dbReference>
<dbReference type="InterPro" id="IPR003591">
    <property type="entry name" value="Leu-rich_rpt_typical-subtyp"/>
</dbReference>
<feature type="active site" description="Glycyl thioester intermediate" evidence="6">
    <location>
        <position position="1970"/>
    </location>
</feature>
<keyword evidence="4" id="KW-0677">Repeat</keyword>
<evidence type="ECO:0000313" key="9">
    <source>
        <dbReference type="Proteomes" id="UP000077563"/>
    </source>
</evidence>
<dbReference type="GO" id="GO:0016567">
    <property type="term" value="P:protein ubiquitination"/>
    <property type="evidence" value="ECO:0007669"/>
    <property type="project" value="InterPro"/>
</dbReference>
<keyword evidence="6" id="KW-0964">Secreted</keyword>
<dbReference type="EMBL" id="LKEG01000052">
    <property type="protein sequence ID" value="OAJ46858.1"/>
    <property type="molecule type" value="Genomic_DNA"/>
</dbReference>
<keyword evidence="6" id="KW-0808">Transferase</keyword>
<comment type="catalytic activity">
    <reaction evidence="1">
        <text>S-ubiquitinyl-[E2 ubiquitin-conjugating enzyme]-L-cysteine + [acceptor protein]-L-lysine = [E2 ubiquitin-conjugating enzyme]-L-cysteine + N(6)-ubiquitinyl-[acceptor protein]-L-lysine.</text>
        <dbReference type="EC" id="2.3.2.27"/>
    </reaction>
</comment>
<protein>
    <recommendedName>
        <fullName evidence="2">RING-type E3 ubiquitin transferase</fullName>
        <ecNumber evidence="2">2.3.2.27</ecNumber>
    </recommendedName>
</protein>
<evidence type="ECO:0000313" key="8">
    <source>
        <dbReference type="EMBL" id="OAJ46858.1"/>
    </source>
</evidence>
<evidence type="ECO:0000256" key="5">
    <source>
        <dbReference type="ARBA" id="ARBA00023026"/>
    </source>
</evidence>
<dbReference type="PANTHER" id="PTHR46652">
    <property type="entry name" value="LEUCINE-RICH REPEAT AND IQ DOMAIN-CONTAINING PROTEIN 1-RELATED"/>
    <property type="match status" value="1"/>
</dbReference>
<comment type="caution">
    <text evidence="8">The sequence shown here is derived from an EMBL/GenBank/DDBJ whole genome shotgun (WGS) entry which is preliminary data.</text>
</comment>
<evidence type="ECO:0000256" key="3">
    <source>
        <dbReference type="ARBA" id="ARBA00022614"/>
    </source>
</evidence>
<dbReference type="InterPro" id="IPR050836">
    <property type="entry name" value="SDS22/Internalin_LRR"/>
</dbReference>
<keyword evidence="6" id="KW-1035">Host cytoplasm</keyword>
<dbReference type="InterPro" id="IPR001611">
    <property type="entry name" value="Leu-rich_rpt"/>
</dbReference>
<keyword evidence="3" id="KW-0433">Leucine-rich repeat</keyword>
<keyword evidence="6" id="KW-0832">Ubl conjugation</keyword>
<dbReference type="PROSITE" id="PS52053">
    <property type="entry name" value="NEL"/>
    <property type="match status" value="1"/>
</dbReference>
<comment type="PTM">
    <text evidence="6">Ubiquitinated in the presence of host E1 ubiquitin-activating enzyme, E2 ubiquitin-conjugating enzyme and ubiquitin.</text>
</comment>
<evidence type="ECO:0000259" key="7">
    <source>
        <dbReference type="PROSITE" id="PS52053"/>
    </source>
</evidence>
<dbReference type="Proteomes" id="UP000077563">
    <property type="component" value="Unassembled WGS sequence"/>
</dbReference>
<comment type="similarity">
    <text evidence="6">Belongs to the LRR-containing bacterial E3 ligase family.</text>
</comment>
<keyword evidence="6" id="KW-0833">Ubl conjugation pathway</keyword>
<dbReference type="Gene3D" id="3.80.10.10">
    <property type="entry name" value="Ribonuclease Inhibitor"/>
    <property type="match status" value="1"/>
</dbReference>
<dbReference type="EC" id="2.3.2.27" evidence="2"/>
<sequence length="2170" mass="244342">MPTHQLLNGLSGNLQSNTAWARQQSLELIQHTVAQAMQGLTPPEQTRYLQLQREALAAVNAVEAEKNRLIQAFKVEGLAELREKIGGRDPENYRLYTTYLEKREQPFPWEPRVTEPPYRPRRALDEWQYIEHTKSMTLWEAACLNFGFTSSIIQASGYSLAEASEIIGGNDDRSLPVKDFIAVARKLNLGGRLRALINPTLSSDGTLRNLIKASSKALLLFDLLDAWRNRAVTGLTRPMYDTLHAALNGDGPQPPFDMLSLTSSRTPILPKPHTAWHTAMPIPLLLINVASLGVLSYFPFRPGGALRYHVDAQAAENAWREQLNASHQQQDLGWFSRQLPLIGLATFKSLLRQEPRPKDMNWLTGLLYDGFHKAFPQRTLDSVRFSTAMRPDRPLTLVEAFTHQQIQRFQADLDTLATPRSEADWQALTDAVAAIAGEVLQLLLTPLPGGVTGLNRVMQLAVMGSLTYSVGQGLSEALHGDASGFASAMADVADLAVSGRLISTAGRLHRQRMLDYLNRLGNPRKVTRPDGVEALWKPDAQPYAVANQALLNGKTADALGVFSVKGKRYVKLRHDDQALVVEVRHDSQSMRYVLKHANADTYNPPIIFEPAWQAWKFDLHNAHTLSDISLLQRMLPNGSSHAPVADLEHMLKSTATPRATLDRVWAGHSAPLNLIEGVRRLQADRVIQQIIDHFDQPGYMPPHGDSTVFCLLTQLAGWPVDALLSIREEAGEVIEIYSKPEHAPTKPHLISLTRREDGSYLATDGQRVSPGSADTLLLLILQLQPSGSTLGQETRHNRSPDQRVVAIREQVVALARQERMTLFSAVVDFSGYEKGERLPHADVRRFLPFRASPPLVAVTPLLKKMRDLNRPLSPAHLEQLLTANPLTPRQHQAFLDAGTLPTAFAEWLDHHRTALRIDAAIDGLYHPRAHNDDIDQWAREFASALVRNTLKRPFVITEVVAGDIATPYLSSGSDDPTVELRHYGRGRYEASDLRNGGTIPVAPDNESFYLAIGSVLQPHERQLLGMNSASDSQGLRNTLGDYMSNQRNTEGFVSLVNGSLVQYEQRLDLPPDLAPTANGIFVLDGRHYLPLLDALYRIAFDKKRLKWRLHHPTKIGVDTPTLEHNGEGTWRLSSENPMTWDDHRLLYRLGNHAYAFTRDMAAKILALTDTSAPLLRQVHRNGRAVPPLLADTCKRLKIEQEIHRFIEAMRAEPTSRSAQPHLQMLVISSLPDWPSSHVLQIVDRQNRVLQQYPVSQAPDAQAVKVTEHDYKDAKLLEVLSQNDAITQGLLGELPASHDERLFKLVKKIVEFAQREKADIFNSLYAQSETTGNLRDKRLKAKFPELPTPLVKAILEHASPRELRQLRDKHQVSLRLAEQVRLSSHDLRLNRAYEGLYLSAWTHPDSDKITLHLLKSLPTWPKGLRIDIHEGDSRGRLLESAGHLDGSVRRVLARTQRGYQGYTADGAHLGAPSPALLDVIVKTLSDSEKAALGGVGEPGIADLREQIAALALGRRVEIKRLLDLPHVQPWMVPPLGVNRTFLAYPLWSGLWPFGGNRPPDLMSRVQQVYPRFSNDDARRFIRSLNLSEPAALIELDRRQAEIQALPTELQRWSDATYSQDDNLESDSDSDSDRQSWSNLTTRRALALRLCEAARRENPQRFIFGLFHLSSLTLQLDAIDTLPTLSIDSRTFEHIEYLHLAGDIFPVQGDAFLRHFSQLRALKIDCDLNELPSAISDMAHLTHLDLADNRIVLTAASAERLSRLVNLRELNMSDNPLGVVPDFAALTELQTLNLRNTGLTQWPHSAWALPNLSLLHLEENHITTLPESLFSSPQALERQRRTLLHDNPLTLETRQRLARYSAETRVNLRGARPGIVHLPGPSKDFNHWLSGVHANKHESLRFLWDALREHEGASPDDTFRVLRDLTQSYDYRQGGRIRAGLTQRVWTLLIAMGNSNHLCETIFLNTYAAGTCGDGAILTFSNMELMHRAHQAKSQQGSHQVDKDLLVLARGSYLIEQLDQFSEDLIARLETPEEPLDAAEVTLFFRVRLTEEFSLPVHPEQMLYAIDERVTEQHVQEARDHLNALRSTPALQDSILEREFWIEYLALSYPEPFLTVRDASKLKQQELDQQVQNKRSDEYLERRQSLIEREKLEQYRLVRQLTEAAQLAQRVH</sequence>
<dbReference type="GO" id="GO:0005576">
    <property type="term" value="C:extracellular region"/>
    <property type="evidence" value="ECO:0007669"/>
    <property type="project" value="UniProtKB-UniRule"/>
</dbReference>
<evidence type="ECO:0000256" key="4">
    <source>
        <dbReference type="ARBA" id="ARBA00022737"/>
    </source>
</evidence>
<dbReference type="RefSeq" id="WP_064054874.1">
    <property type="nucleotide sequence ID" value="NZ_LKEG01000052.1"/>
</dbReference>
<accession>A0A9X5KSK6</accession>
<dbReference type="Gene3D" id="1.20.58.360">
    <property type="entry name" value="Shigella T3SS effector IpaH defines"/>
    <property type="match status" value="1"/>
</dbReference>
<gene>
    <name evidence="8" type="ORF">AO064_21225</name>
</gene>
<dbReference type="SUPFAM" id="SSF52058">
    <property type="entry name" value="L domain-like"/>
    <property type="match status" value="1"/>
</dbReference>
<organism evidence="8 9">
    <name type="scientific">Pseudomonas marginalis</name>
    <name type="common">Pseudomonas panacis</name>
    <dbReference type="NCBI Taxonomy" id="298"/>
    <lineage>
        <taxon>Bacteria</taxon>
        <taxon>Pseudomonadati</taxon>
        <taxon>Pseudomonadota</taxon>
        <taxon>Gammaproteobacteria</taxon>
        <taxon>Pseudomonadales</taxon>
        <taxon>Pseudomonadaceae</taxon>
        <taxon>Pseudomonas</taxon>
    </lineage>
</organism>
<evidence type="ECO:0000256" key="1">
    <source>
        <dbReference type="ARBA" id="ARBA00000900"/>
    </source>
</evidence>
<dbReference type="InterPro" id="IPR029487">
    <property type="entry name" value="NEL_dom"/>
</dbReference>
<dbReference type="PANTHER" id="PTHR46652:SF8">
    <property type="entry name" value="LEUCINE RICH REPEAT CONTAINING 23"/>
    <property type="match status" value="1"/>
</dbReference>
<dbReference type="Pfam" id="PF14496">
    <property type="entry name" value="NEL"/>
    <property type="match status" value="1"/>
</dbReference>
<keyword evidence="5" id="KW-0843">Virulence</keyword>
<evidence type="ECO:0000256" key="6">
    <source>
        <dbReference type="PROSITE-ProRule" id="PRU01398"/>
    </source>
</evidence>
<reference evidence="8 9" key="1">
    <citation type="submission" date="2015-09" db="EMBL/GenBank/DDBJ databases">
        <title>Genome sequence of Pseudomonas marginalis ICMP 3553.</title>
        <authorList>
            <person name="Visnovsky S."/>
            <person name="Lu A."/>
            <person name="Panda P."/>
            <person name="Pitman A."/>
        </authorList>
    </citation>
    <scope>NUCLEOTIDE SEQUENCE [LARGE SCALE GENOMIC DNA]</scope>
    <source>
        <strain evidence="8 9">ICMP 3553</strain>
    </source>
</reference>
<evidence type="ECO:0000256" key="2">
    <source>
        <dbReference type="ARBA" id="ARBA00012483"/>
    </source>
</evidence>
<feature type="domain" description="NEL" evidence="7">
    <location>
        <begin position="1878"/>
        <end position="2170"/>
    </location>
</feature>
<dbReference type="PROSITE" id="PS51450">
    <property type="entry name" value="LRR"/>
    <property type="match status" value="2"/>
</dbReference>
<proteinExistence type="inferred from homology"/>
<dbReference type="GO" id="GO:0061630">
    <property type="term" value="F:ubiquitin protein ligase activity"/>
    <property type="evidence" value="ECO:0007669"/>
    <property type="project" value="UniProtKB-EC"/>
</dbReference>
<dbReference type="InterPro" id="IPR032675">
    <property type="entry name" value="LRR_dom_sf"/>
</dbReference>